<comment type="caution">
    <text evidence="1">The sequence shown here is derived from an EMBL/GenBank/DDBJ whole genome shotgun (WGS) entry which is preliminary data.</text>
</comment>
<dbReference type="GeneID" id="37054729"/>
<sequence length="191" mass="21890">MQEVEQQYLMPMDKNAKVWMQQLLGITLKWVNRVMSLMKHEELGKVLEKYCQTSYGRYHFDSIVADGMVASKLPELFDNETDTIICSGDRITVTTPDPEKFPLPDLDLLDLQWTLHRLGAMCAAAGWQPADQADDDDDDDDEIYLLPEKPLEMCTPISHRTGISQKQEAKQAYFKDVIENAINSWNLHCGH</sequence>
<dbReference type="RefSeq" id="XP_025388208.1">
    <property type="nucleotide sequence ID" value="XM_025532767.1"/>
</dbReference>
<dbReference type="OrthoDB" id="5416097at2759"/>
<evidence type="ECO:0000313" key="2">
    <source>
        <dbReference type="Proteomes" id="UP000246171"/>
    </source>
</evidence>
<organism evidence="1 2">
    <name type="scientific">Aspergillus eucalypticola (strain CBS 122712 / IBT 29274)</name>
    <dbReference type="NCBI Taxonomy" id="1448314"/>
    <lineage>
        <taxon>Eukaryota</taxon>
        <taxon>Fungi</taxon>
        <taxon>Dikarya</taxon>
        <taxon>Ascomycota</taxon>
        <taxon>Pezizomycotina</taxon>
        <taxon>Eurotiomycetes</taxon>
        <taxon>Eurotiomycetidae</taxon>
        <taxon>Eurotiales</taxon>
        <taxon>Aspergillaceae</taxon>
        <taxon>Aspergillus</taxon>
        <taxon>Aspergillus subgen. Circumdati</taxon>
    </lineage>
</organism>
<dbReference type="VEuPathDB" id="FungiDB:BO83DRAFT_388766"/>
<keyword evidence="2" id="KW-1185">Reference proteome</keyword>
<dbReference type="Proteomes" id="UP000246171">
    <property type="component" value="Unassembled WGS sequence"/>
</dbReference>
<gene>
    <name evidence="1" type="ORF">BO83DRAFT_388766</name>
</gene>
<proteinExistence type="predicted"/>
<reference evidence="1" key="1">
    <citation type="submission" date="2016-12" db="EMBL/GenBank/DDBJ databases">
        <title>The genomes of Aspergillus section Nigri reveals drivers in fungal speciation.</title>
        <authorList>
            <consortium name="DOE Joint Genome Institute"/>
            <person name="Vesth T.C."/>
            <person name="Nybo J."/>
            <person name="Theobald S."/>
            <person name="Brandl J."/>
            <person name="Frisvad J.C."/>
            <person name="Nielsen K.F."/>
            <person name="Lyhne E.K."/>
            <person name="Kogle M.E."/>
            <person name="Kuo A."/>
            <person name="Riley R."/>
            <person name="Clum A."/>
            <person name="Nolan M."/>
            <person name="Lipzen A."/>
            <person name="Salamov A."/>
            <person name="Henrissat B."/>
            <person name="Wiebenga A."/>
            <person name="De vries R.P."/>
            <person name="Grigoriev I.V."/>
            <person name="Mortensen U.H."/>
            <person name="Andersen M.R."/>
            <person name="Baker S.E."/>
        </authorList>
    </citation>
    <scope>NUCLEOTIDE SEQUENCE</scope>
    <source>
        <strain evidence="1">CBS 122712</strain>
    </source>
</reference>
<dbReference type="EMBL" id="MSFU01000012">
    <property type="protein sequence ID" value="PWY73404.1"/>
    <property type="molecule type" value="Genomic_DNA"/>
</dbReference>
<evidence type="ECO:0000313" key="1">
    <source>
        <dbReference type="EMBL" id="PWY73404.1"/>
    </source>
</evidence>
<name>A0A317VG98_ASPEC</name>
<dbReference type="AlphaFoldDB" id="A0A317VG98"/>
<protein>
    <submittedName>
        <fullName evidence="1">Uncharacterized protein</fullName>
    </submittedName>
</protein>
<accession>A0A317VG98</accession>